<evidence type="ECO:0000313" key="2">
    <source>
        <dbReference type="Proteomes" id="UP000646053"/>
    </source>
</evidence>
<dbReference type="AlphaFoldDB" id="A0A8J7Z398"/>
<protein>
    <submittedName>
        <fullName evidence="1">Uncharacterized protein</fullName>
    </submittedName>
</protein>
<dbReference type="Proteomes" id="UP000646053">
    <property type="component" value="Unassembled WGS sequence"/>
</dbReference>
<accession>A0A8J7Z398</accession>
<comment type="caution">
    <text evidence="1">The sequence shown here is derived from an EMBL/GenBank/DDBJ whole genome shotgun (WGS) entry which is preliminary data.</text>
</comment>
<sequence length="146" mass="16816">MKIHLERTLATCPTQLVCTTCGHTFETGKLRTLLYSDAGLLQGDVCSCCMRLKPSEIRSKMRDRASRLLQHPYKMDAALAAHERALELLEAAQEDVRFPTFYQWWFKKLTVFSETSEELEAARLGANTEYGDARSRLQKRLEDDRE</sequence>
<keyword evidence="2" id="KW-1185">Reference proteome</keyword>
<name>A0A8J7Z398_9CYAN</name>
<evidence type="ECO:0000313" key="1">
    <source>
        <dbReference type="EMBL" id="NDJ15718.1"/>
    </source>
</evidence>
<gene>
    <name evidence="1" type="ORF">GS601_00175</name>
</gene>
<organism evidence="1 2">
    <name type="scientific">Myxacorys almedinensis A</name>
    <dbReference type="NCBI Taxonomy" id="2690445"/>
    <lineage>
        <taxon>Bacteria</taxon>
        <taxon>Bacillati</taxon>
        <taxon>Cyanobacteriota</taxon>
        <taxon>Cyanophyceae</taxon>
        <taxon>Leptolyngbyales</taxon>
        <taxon>Leptolyngbyaceae</taxon>
        <taxon>Myxacorys</taxon>
        <taxon>Myxacorys almedinensis</taxon>
    </lineage>
</organism>
<proteinExistence type="predicted"/>
<dbReference type="EMBL" id="WVIE01000001">
    <property type="protein sequence ID" value="NDJ15718.1"/>
    <property type="molecule type" value="Genomic_DNA"/>
</dbReference>
<dbReference type="RefSeq" id="WP_162421132.1">
    <property type="nucleotide sequence ID" value="NZ_WVIE01000001.1"/>
</dbReference>
<reference evidence="1" key="1">
    <citation type="submission" date="2019-12" db="EMBL/GenBank/DDBJ databases">
        <title>High-Quality draft genome sequences of three cyanobacteria isolated from the limestone walls of the Old Cathedral of Coimbra.</title>
        <authorList>
            <person name="Tiago I."/>
            <person name="Soares F."/>
            <person name="Portugal A."/>
        </authorList>
    </citation>
    <scope>NUCLEOTIDE SEQUENCE</scope>
    <source>
        <strain evidence="1">A</strain>
    </source>
</reference>